<comment type="catalytic activity">
    <reaction evidence="5">
        <text>a quinone + NADH + 5 H(+)(in) = a quinol + NAD(+) + 4 H(+)(out)</text>
        <dbReference type="Rhea" id="RHEA:57888"/>
        <dbReference type="ChEBI" id="CHEBI:15378"/>
        <dbReference type="ChEBI" id="CHEBI:24646"/>
        <dbReference type="ChEBI" id="CHEBI:57540"/>
        <dbReference type="ChEBI" id="CHEBI:57945"/>
        <dbReference type="ChEBI" id="CHEBI:132124"/>
    </reaction>
</comment>
<comment type="caution">
    <text evidence="8">The sequence shown here is derived from an EMBL/GenBank/DDBJ whole genome shotgun (WGS) entry which is preliminary data.</text>
</comment>
<feature type="transmembrane region" description="Helical" evidence="5">
    <location>
        <begin position="443"/>
        <end position="462"/>
    </location>
</feature>
<sequence length="476" mass="49383">MNAADLPLLLPWLILGGGALAVMGLIAFARRHELVAGATLATLALALVLLPAATGAGTAMVTPLLRVDGFALFFTGLILASALVTGVLAYLELRRRPVQQPEELYLLLLLSTLGGTALTASAHFASFFLALELLSVPLFALIAYPVPRARAVEAGFKYLVLSGASSAVLLFGMALIYAESGALGFADLALQVPRESGGIGLYWVAGMAMILAGVGFKLSLVPFHLWTPDIYQGAPPPVAGFVATVSKGAVFAVLLRYGVDTGVFQAPGPAAVAVLLAVASMLAGNLLALLQENVRRLLAYSSIAHLGYLLVALLAGGSLGVEAAAYYLAAYFVTMLGAFGTVSAAGLDGREVQDQTDLRGLFWRRPGLAVSFTLMLLSLAGIPLTMGFVGKFYLFVAGVGDMLWTLLGALVVGSAIGLFYYLRLVGLLFQPPEETAPPPRSDRAGGAVVALLAVLLVLLGLYPTPLIDLIGVSAAG</sequence>
<name>A0ABV4TWF9_9GAMM</name>
<gene>
    <name evidence="5" type="primary">nuoN</name>
    <name evidence="8" type="ORF">ACERLL_08525</name>
</gene>
<keyword evidence="2 5" id="KW-0812">Transmembrane</keyword>
<keyword evidence="4 5" id="KW-0472">Membrane</keyword>
<keyword evidence="3 5" id="KW-1133">Transmembrane helix</keyword>
<protein>
    <recommendedName>
        <fullName evidence="5">NADH-quinone oxidoreductase subunit N</fullName>
        <ecNumber evidence="5">7.1.1.-</ecNumber>
    </recommendedName>
    <alternativeName>
        <fullName evidence="5">NADH dehydrogenase I subunit N</fullName>
    </alternativeName>
    <alternativeName>
        <fullName evidence="5">NDH-1 subunit N</fullName>
    </alternativeName>
</protein>
<feature type="transmembrane region" description="Helical" evidence="5">
    <location>
        <begin position="238"/>
        <end position="258"/>
    </location>
</feature>
<feature type="domain" description="NADH:quinone oxidoreductase/Mrp antiporter transmembrane" evidence="7">
    <location>
        <begin position="122"/>
        <end position="416"/>
    </location>
</feature>
<keyword evidence="9" id="KW-1185">Reference proteome</keyword>
<keyword evidence="5" id="KW-0520">NAD</keyword>
<feature type="transmembrane region" description="Helical" evidence="5">
    <location>
        <begin position="40"/>
        <end position="64"/>
    </location>
</feature>
<comment type="function">
    <text evidence="5">NDH-1 shuttles electrons from NADH, via FMN and iron-sulfur (Fe-S) centers, to quinones in the respiratory chain. The immediate electron acceptor for the enzyme in this species is believed to be ubiquinone. Couples the redox reaction to proton translocation (for every two electrons transferred, four hydrogen ions are translocated across the cytoplasmic membrane), and thus conserves the redox energy in a proton gradient.</text>
</comment>
<evidence type="ECO:0000256" key="4">
    <source>
        <dbReference type="ARBA" id="ARBA00023136"/>
    </source>
</evidence>
<evidence type="ECO:0000259" key="7">
    <source>
        <dbReference type="Pfam" id="PF00361"/>
    </source>
</evidence>
<comment type="subcellular location">
    <subcellularLocation>
        <location evidence="5">Cell membrane</location>
        <topology evidence="5">Multi-pass membrane protein</topology>
    </subcellularLocation>
    <subcellularLocation>
        <location evidence="1">Endomembrane system</location>
        <topology evidence="1">Multi-pass membrane protein</topology>
    </subcellularLocation>
    <subcellularLocation>
        <location evidence="6">Membrane</location>
        <topology evidence="6">Multi-pass membrane protein</topology>
    </subcellularLocation>
</comment>
<dbReference type="HAMAP" id="MF_00445">
    <property type="entry name" value="NDH1_NuoN_1"/>
    <property type="match status" value="1"/>
</dbReference>
<accession>A0ABV4TWF9</accession>
<evidence type="ECO:0000313" key="9">
    <source>
        <dbReference type="Proteomes" id="UP001575181"/>
    </source>
</evidence>
<evidence type="ECO:0000256" key="6">
    <source>
        <dbReference type="RuleBase" id="RU000320"/>
    </source>
</evidence>
<reference evidence="8 9" key="1">
    <citation type="submission" date="2024-08" db="EMBL/GenBank/DDBJ databases">
        <title>Whole-genome sequencing of halo(alkali)philic microorganisms from hypersaline lakes.</title>
        <authorList>
            <person name="Sorokin D.Y."/>
            <person name="Merkel A.Y."/>
            <person name="Messina E."/>
            <person name="Yakimov M."/>
        </authorList>
    </citation>
    <scope>NUCLEOTIDE SEQUENCE [LARGE SCALE GENOMIC DNA]</scope>
    <source>
        <strain evidence="8 9">Cl-TMA</strain>
    </source>
</reference>
<feature type="transmembrane region" description="Helical" evidence="5">
    <location>
        <begin position="325"/>
        <end position="347"/>
    </location>
</feature>
<comment type="subunit">
    <text evidence="5">NDH-1 is composed of 14 different subunits. Subunits NuoA, H, J, K, L, M, N constitute the membrane sector of the complex.</text>
</comment>
<proteinExistence type="inferred from homology"/>
<evidence type="ECO:0000256" key="5">
    <source>
        <dbReference type="HAMAP-Rule" id="MF_00445"/>
    </source>
</evidence>
<feature type="transmembrane region" description="Helical" evidence="5">
    <location>
        <begin position="6"/>
        <end position="28"/>
    </location>
</feature>
<evidence type="ECO:0000256" key="2">
    <source>
        <dbReference type="ARBA" id="ARBA00022692"/>
    </source>
</evidence>
<feature type="transmembrane region" description="Helical" evidence="5">
    <location>
        <begin position="368"/>
        <end position="390"/>
    </location>
</feature>
<feature type="transmembrane region" description="Helical" evidence="5">
    <location>
        <begin position="402"/>
        <end position="422"/>
    </location>
</feature>
<feature type="transmembrane region" description="Helical" evidence="5">
    <location>
        <begin position="201"/>
        <end position="226"/>
    </location>
</feature>
<dbReference type="InterPro" id="IPR010096">
    <property type="entry name" value="NADH-Q_OxRdtase_suN/2"/>
</dbReference>
<dbReference type="InterPro" id="IPR001750">
    <property type="entry name" value="ND/Mrp_TM"/>
</dbReference>
<organism evidence="8 9">
    <name type="scientific">Thiohalorhabdus methylotrophus</name>
    <dbReference type="NCBI Taxonomy" id="3242694"/>
    <lineage>
        <taxon>Bacteria</taxon>
        <taxon>Pseudomonadati</taxon>
        <taxon>Pseudomonadota</taxon>
        <taxon>Gammaproteobacteria</taxon>
        <taxon>Thiohalorhabdales</taxon>
        <taxon>Thiohalorhabdaceae</taxon>
        <taxon>Thiohalorhabdus</taxon>
    </lineage>
</organism>
<feature type="transmembrane region" description="Helical" evidence="5">
    <location>
        <begin position="103"/>
        <end position="121"/>
    </location>
</feature>
<keyword evidence="5" id="KW-1278">Translocase</keyword>
<dbReference type="PANTHER" id="PTHR22773">
    <property type="entry name" value="NADH DEHYDROGENASE"/>
    <property type="match status" value="1"/>
</dbReference>
<feature type="transmembrane region" description="Helical" evidence="5">
    <location>
        <begin position="127"/>
        <end position="146"/>
    </location>
</feature>
<dbReference type="RefSeq" id="WP_373655654.1">
    <property type="nucleotide sequence ID" value="NZ_JBGUAW010000005.1"/>
</dbReference>
<evidence type="ECO:0000313" key="8">
    <source>
        <dbReference type="EMBL" id="MFA9460868.1"/>
    </source>
</evidence>
<evidence type="ECO:0000256" key="1">
    <source>
        <dbReference type="ARBA" id="ARBA00004127"/>
    </source>
</evidence>
<feature type="transmembrane region" description="Helical" evidence="5">
    <location>
        <begin position="158"/>
        <end position="178"/>
    </location>
</feature>
<dbReference type="Pfam" id="PF00361">
    <property type="entry name" value="Proton_antipo_M"/>
    <property type="match status" value="1"/>
</dbReference>
<keyword evidence="5" id="KW-0874">Quinone</keyword>
<comment type="similarity">
    <text evidence="5">Belongs to the complex I subunit 2 family.</text>
</comment>
<dbReference type="Proteomes" id="UP001575181">
    <property type="component" value="Unassembled WGS sequence"/>
</dbReference>
<keyword evidence="5" id="KW-0813">Transport</keyword>
<feature type="transmembrane region" description="Helical" evidence="5">
    <location>
        <begin position="270"/>
        <end position="290"/>
    </location>
</feature>
<feature type="transmembrane region" description="Helical" evidence="5">
    <location>
        <begin position="297"/>
        <end position="319"/>
    </location>
</feature>
<keyword evidence="5" id="KW-1003">Cell membrane</keyword>
<dbReference type="NCBIfam" id="TIGR01770">
    <property type="entry name" value="NDH_I_N"/>
    <property type="match status" value="1"/>
</dbReference>
<evidence type="ECO:0000256" key="3">
    <source>
        <dbReference type="ARBA" id="ARBA00022989"/>
    </source>
</evidence>
<keyword evidence="5" id="KW-0830">Ubiquinone</keyword>
<feature type="transmembrane region" description="Helical" evidence="5">
    <location>
        <begin position="70"/>
        <end position="91"/>
    </location>
</feature>
<dbReference type="EC" id="7.1.1.-" evidence="5"/>
<dbReference type="EMBL" id="JBGUAW010000005">
    <property type="protein sequence ID" value="MFA9460868.1"/>
    <property type="molecule type" value="Genomic_DNA"/>
</dbReference>